<keyword evidence="1" id="KW-1133">Transmembrane helix</keyword>
<dbReference type="RefSeq" id="YP_009739377.1">
    <property type="nucleotide sequence ID" value="NC_046500.1"/>
</dbReference>
<dbReference type="GeneID" id="44795377"/>
<protein>
    <submittedName>
        <fullName evidence="2">Uncharacterized protein</fullName>
    </submittedName>
</protein>
<sequence length="296" mass="34046">MLILIYNLGLFIEMLFNSFTPIYTKFYLEGFSLSDFTCNMMNNDDNTNNNPGNNNPIINVPNQNRGIFDYSLLTISTLIIYLSDNIAILGIRRPFTVLASETIVNASMVILDLTSSAEMANYWIDEYNHYIRTGTLRLVEEPGGPIPSIYLDPNPFARVSETNNLPLPAIEPNNNFIPLDLLPLNFDFIRGFLTPVPHSIPLETLINVHTLLHLSLLLIVVILILLILYFYLNLFILLNRDYLLNNISNKYLLLYVKFVLFRTRIDILILGILTLALIFFIFYILHYLIIHPIILN</sequence>
<gene>
    <name evidence="2" type="primary">orf296</name>
</gene>
<feature type="transmembrane region" description="Helical" evidence="1">
    <location>
        <begin position="267"/>
        <end position="290"/>
    </location>
</feature>
<keyword evidence="1" id="KW-0812">Transmembrane</keyword>
<keyword evidence="1" id="KW-0472">Membrane</keyword>
<proteinExistence type="predicted"/>
<accession>A0A6C0W522</accession>
<keyword evidence="2" id="KW-0496">Mitochondrion</keyword>
<reference evidence="2" key="1">
    <citation type="journal article" date="2021" name="Front. Genet.">
        <title>Comparative Mitogenomic Analysis Reveals Dynamics of Intron Within and Between Tricholoma Species and Phylogeny of Basidiomycota.</title>
        <authorList>
            <person name="Huang W."/>
            <person name="Feng H."/>
            <person name="Tu W."/>
            <person name="Xiong C."/>
            <person name="Jin X."/>
            <person name="Li P."/>
            <person name="Wang X."/>
            <person name="Li Q."/>
        </authorList>
    </citation>
    <scope>NUCLEOTIDE SEQUENCE</scope>
</reference>
<evidence type="ECO:0000256" key="1">
    <source>
        <dbReference type="SAM" id="Phobius"/>
    </source>
</evidence>
<evidence type="ECO:0000313" key="2">
    <source>
        <dbReference type="EMBL" id="QIC20220.1"/>
    </source>
</evidence>
<feature type="transmembrane region" description="Helical" evidence="1">
    <location>
        <begin position="211"/>
        <end position="232"/>
    </location>
</feature>
<name>A0A6C0W522_9AGAR</name>
<dbReference type="AlphaFoldDB" id="A0A6C0W522"/>
<dbReference type="EMBL" id="MN873036">
    <property type="protein sequence ID" value="QIC20220.1"/>
    <property type="molecule type" value="Genomic_DNA"/>
</dbReference>
<organism evidence="2">
    <name type="scientific">Tricholoma terreum</name>
    <dbReference type="NCBI Taxonomy" id="76328"/>
    <lineage>
        <taxon>Eukaryota</taxon>
        <taxon>Fungi</taxon>
        <taxon>Dikarya</taxon>
        <taxon>Basidiomycota</taxon>
        <taxon>Agaricomycotina</taxon>
        <taxon>Agaricomycetes</taxon>
        <taxon>Agaricomycetidae</taxon>
        <taxon>Agaricales</taxon>
        <taxon>Tricholomatineae</taxon>
        <taxon>Tricholomataceae</taxon>
        <taxon>Tricholoma</taxon>
    </lineage>
</organism>
<geneLocation type="mitochondrion" evidence="2"/>